<sequence>MHELFAANKQALIHEFGIRKMYDDQGYPVLISFGQSGTGYAGSDFSRIMDARKGAFLYAKADAYAHYAYLLNSTGSTDLNTSQKSTRETDGVATVEQGDVIESEESRLQLIKTINNEINARAGIDNLPGTRQLLRWTEKHPVYGNEINGVVYIWHPKSEQQARNMSNFVPERQSQGRQARAESRGGSAGTVQSRDLMSADDF</sequence>
<proteinExistence type="predicted"/>
<dbReference type="Proteomes" id="UP001596422">
    <property type="component" value="Unassembled WGS sequence"/>
</dbReference>
<organism evidence="2 3">
    <name type="scientific">Marinobacterium aestuariivivens</name>
    <dbReference type="NCBI Taxonomy" id="1698799"/>
    <lineage>
        <taxon>Bacteria</taxon>
        <taxon>Pseudomonadati</taxon>
        <taxon>Pseudomonadota</taxon>
        <taxon>Gammaproteobacteria</taxon>
        <taxon>Oceanospirillales</taxon>
        <taxon>Oceanospirillaceae</taxon>
        <taxon>Marinobacterium</taxon>
    </lineage>
</organism>
<name>A0ABW2A324_9GAMM</name>
<gene>
    <name evidence="2" type="ORF">ACFQDL_18950</name>
</gene>
<evidence type="ECO:0000313" key="3">
    <source>
        <dbReference type="Proteomes" id="UP001596422"/>
    </source>
</evidence>
<dbReference type="EMBL" id="JBHSWE010000001">
    <property type="protein sequence ID" value="MFC6671908.1"/>
    <property type="molecule type" value="Genomic_DNA"/>
</dbReference>
<comment type="caution">
    <text evidence="2">The sequence shown here is derived from an EMBL/GenBank/DDBJ whole genome shotgun (WGS) entry which is preliminary data.</text>
</comment>
<reference evidence="3" key="1">
    <citation type="journal article" date="2019" name="Int. J. Syst. Evol. Microbiol.">
        <title>The Global Catalogue of Microorganisms (GCM) 10K type strain sequencing project: providing services to taxonomists for standard genome sequencing and annotation.</title>
        <authorList>
            <consortium name="The Broad Institute Genomics Platform"/>
            <consortium name="The Broad Institute Genome Sequencing Center for Infectious Disease"/>
            <person name="Wu L."/>
            <person name="Ma J."/>
        </authorList>
    </citation>
    <scope>NUCLEOTIDE SEQUENCE [LARGE SCALE GENOMIC DNA]</scope>
    <source>
        <strain evidence="3">NBRC 111756</strain>
    </source>
</reference>
<dbReference type="RefSeq" id="WP_379910385.1">
    <property type="nucleotide sequence ID" value="NZ_JBHSWE010000001.1"/>
</dbReference>
<accession>A0ABW2A324</accession>
<feature type="region of interest" description="Disordered" evidence="1">
    <location>
        <begin position="170"/>
        <end position="202"/>
    </location>
</feature>
<keyword evidence="3" id="KW-1185">Reference proteome</keyword>
<evidence type="ECO:0000313" key="2">
    <source>
        <dbReference type="EMBL" id="MFC6671908.1"/>
    </source>
</evidence>
<evidence type="ECO:0000256" key="1">
    <source>
        <dbReference type="SAM" id="MobiDB-lite"/>
    </source>
</evidence>
<protein>
    <submittedName>
        <fullName evidence="2">Uncharacterized protein</fullName>
    </submittedName>
</protein>